<accession>A0A8H7S135</accession>
<sequence>SMKRALEDCLILPKDKQKLMDGVGMASLNEEKKRISSSSHLDSMMESIPQKTRLSCWDTQRSAYKLKKHLTNKQHTHHL</sequence>
<keyword evidence="2" id="KW-1185">Reference proteome</keyword>
<feature type="non-terminal residue" evidence="1">
    <location>
        <position position="1"/>
    </location>
</feature>
<reference evidence="1 2" key="1">
    <citation type="submission" date="2020-12" db="EMBL/GenBank/DDBJ databases">
        <title>Metabolic potential, ecology and presence of endohyphal bacteria is reflected in genomic diversity of Mucoromycotina.</title>
        <authorList>
            <person name="Muszewska A."/>
            <person name="Okrasinska A."/>
            <person name="Steczkiewicz K."/>
            <person name="Drgas O."/>
            <person name="Orlowska M."/>
            <person name="Perlinska-Lenart U."/>
            <person name="Aleksandrzak-Piekarczyk T."/>
            <person name="Szatraj K."/>
            <person name="Zielenkiewicz U."/>
            <person name="Pilsyk S."/>
            <person name="Malc E."/>
            <person name="Mieczkowski P."/>
            <person name="Kruszewska J.S."/>
            <person name="Biernat P."/>
            <person name="Pawlowska J."/>
        </authorList>
    </citation>
    <scope>NUCLEOTIDE SEQUENCE [LARGE SCALE GENOMIC DNA]</scope>
    <source>
        <strain evidence="1 2">CBS 142.35</strain>
    </source>
</reference>
<evidence type="ECO:0000313" key="1">
    <source>
        <dbReference type="EMBL" id="KAG2219493.1"/>
    </source>
</evidence>
<organism evidence="1 2">
    <name type="scientific">Circinella minor</name>
    <dbReference type="NCBI Taxonomy" id="1195481"/>
    <lineage>
        <taxon>Eukaryota</taxon>
        <taxon>Fungi</taxon>
        <taxon>Fungi incertae sedis</taxon>
        <taxon>Mucoromycota</taxon>
        <taxon>Mucoromycotina</taxon>
        <taxon>Mucoromycetes</taxon>
        <taxon>Mucorales</taxon>
        <taxon>Lichtheimiaceae</taxon>
        <taxon>Circinella</taxon>
    </lineage>
</organism>
<dbReference type="EMBL" id="JAEPRB010000177">
    <property type="protein sequence ID" value="KAG2219493.1"/>
    <property type="molecule type" value="Genomic_DNA"/>
</dbReference>
<protein>
    <submittedName>
        <fullName evidence="1">Uncharacterized protein</fullName>
    </submittedName>
</protein>
<comment type="caution">
    <text evidence="1">The sequence shown here is derived from an EMBL/GenBank/DDBJ whole genome shotgun (WGS) entry which is preliminary data.</text>
</comment>
<dbReference type="Proteomes" id="UP000646827">
    <property type="component" value="Unassembled WGS sequence"/>
</dbReference>
<evidence type="ECO:0000313" key="2">
    <source>
        <dbReference type="Proteomes" id="UP000646827"/>
    </source>
</evidence>
<name>A0A8H7S135_9FUNG</name>
<gene>
    <name evidence="1" type="ORF">INT45_010413</name>
</gene>
<dbReference type="AlphaFoldDB" id="A0A8H7S135"/>
<proteinExistence type="predicted"/>